<dbReference type="InterPro" id="IPR014284">
    <property type="entry name" value="RNA_pol_sigma-70_dom"/>
</dbReference>
<keyword evidence="4" id="KW-0804">Transcription</keyword>
<dbReference type="InterPro" id="IPR013324">
    <property type="entry name" value="RNA_pol_sigma_r3/r4-like"/>
</dbReference>
<evidence type="ECO:0000256" key="4">
    <source>
        <dbReference type="ARBA" id="ARBA00023163"/>
    </source>
</evidence>
<proteinExistence type="inferred from homology"/>
<gene>
    <name evidence="9" type="primary">sigW_2</name>
    <name evidence="9" type="ORF">RTLFYP15_01138</name>
</gene>
<dbReference type="Gene3D" id="1.10.1740.10">
    <property type="match status" value="1"/>
</dbReference>
<evidence type="ECO:0000256" key="5">
    <source>
        <dbReference type="SAM" id="MobiDB-lite"/>
    </source>
</evidence>
<keyword evidence="3" id="KW-0731">Sigma factor</keyword>
<evidence type="ECO:0000313" key="9">
    <source>
        <dbReference type="EMBL" id="VYT95916.1"/>
    </source>
</evidence>
<dbReference type="InterPro" id="IPR007627">
    <property type="entry name" value="RNA_pol_sigma70_r2"/>
</dbReference>
<evidence type="ECO:0000259" key="8">
    <source>
        <dbReference type="Pfam" id="PF13240"/>
    </source>
</evidence>
<protein>
    <submittedName>
        <fullName evidence="9">ECF RNA polymerase sigma factor SigW</fullName>
    </submittedName>
</protein>
<feature type="compositionally biased region" description="Basic and acidic residues" evidence="5">
    <location>
        <begin position="272"/>
        <end position="297"/>
    </location>
</feature>
<dbReference type="Pfam" id="PF04542">
    <property type="entry name" value="Sigma70_r2"/>
    <property type="match status" value="1"/>
</dbReference>
<evidence type="ECO:0000256" key="3">
    <source>
        <dbReference type="ARBA" id="ARBA00023082"/>
    </source>
</evidence>
<dbReference type="SUPFAM" id="SSF88659">
    <property type="entry name" value="Sigma3 and sigma4 domains of RNA polymerase sigma factors"/>
    <property type="match status" value="1"/>
</dbReference>
<feature type="region of interest" description="Disordered" evidence="5">
    <location>
        <begin position="346"/>
        <end position="367"/>
    </location>
</feature>
<dbReference type="GO" id="GO:0003677">
    <property type="term" value="F:DNA binding"/>
    <property type="evidence" value="ECO:0007669"/>
    <property type="project" value="InterPro"/>
</dbReference>
<evidence type="ECO:0000256" key="2">
    <source>
        <dbReference type="ARBA" id="ARBA00023015"/>
    </source>
</evidence>
<feature type="domain" description="RNA polymerase sigma-70 region 2" evidence="6">
    <location>
        <begin position="50"/>
        <end position="116"/>
    </location>
</feature>
<dbReference type="CDD" id="cd06171">
    <property type="entry name" value="Sigma70_r4"/>
    <property type="match status" value="1"/>
</dbReference>
<feature type="region of interest" description="Disordered" evidence="5">
    <location>
        <begin position="272"/>
        <end position="303"/>
    </location>
</feature>
<dbReference type="InterPro" id="IPR039425">
    <property type="entry name" value="RNA_pol_sigma-70-like"/>
</dbReference>
<dbReference type="RefSeq" id="WP_423248604.1">
    <property type="nucleotide sequence ID" value="NZ_CACRUQ010000006.1"/>
</dbReference>
<evidence type="ECO:0000256" key="1">
    <source>
        <dbReference type="ARBA" id="ARBA00010641"/>
    </source>
</evidence>
<dbReference type="NCBIfam" id="TIGR02937">
    <property type="entry name" value="sigma70-ECF"/>
    <property type="match status" value="1"/>
</dbReference>
<dbReference type="EMBL" id="CACRUQ010000006">
    <property type="protein sequence ID" value="VYT95916.1"/>
    <property type="molecule type" value="Genomic_DNA"/>
</dbReference>
<dbReference type="Gene3D" id="1.10.10.10">
    <property type="entry name" value="Winged helix-like DNA-binding domain superfamily/Winged helix DNA-binding domain"/>
    <property type="match status" value="1"/>
</dbReference>
<sequence>MGQFCKKCGTPLRDAAKFCPSCGQKVEEADEKKTLVERVRNNDTEAWEELYKKTYPKAYTVAIQTLKNKEDALDVLQDAYVSVFKKIDTLRDESKLEAWVNRIVANRCIDHMRKYRGNNAATPFAEMTPDDSDVEFEDVLENENKEFMPEESVDYSATKKIMQGILNQLSEEQRLCVLMYYYEELSISEIADALDCSTGTVKSRLNYARKYIKNEVENLEKKGTKLYSIAPLPFLVWMLRSQENTVQVQAAEKEVWQAIQDKDGIVKETKDIDDDAKHSQQIESQKAEQKTAHETVRKATKNSGKAAVKTGAKGIATKIVAGVVAVALVGTGIGLGYMKHHKKPVKVAEQTTDDKKEKPATTEEKTSEKFVLTEEQIREIKVAAALFDNCFASYNTESGNRIDYSTPLDQDHISPKVLKAVARGWACTDENMGEDLGDSYEEDDISSYVSRKYMKTDECQEFLKDTFGYEADDWDEVSEVFAPSGNSHAEVFEASFDGFQSINYNVERCEQTSEDEYHFYVKAEREEYSNTGYGLMDITAHKDEKSKFGGFIFDKIEFTANKTDDIEHDLSLIIQNMIKEDGEISGLDSQYDPIGVHEVAKFTNDQFLSYANRIIDVSSCIAKDKEYKEGEGGYGGHTLPKERFIEICENTLGWKNGNLDISSLVEGNKAHFYREDLDTISAWFGVDMMTVVQSADGSVQINGTVRDYRKESDQYDYQYNPDPRVVYSFTASGKADEKSELGTVIEKVEVLELVSGTVDSSPVQAEDQEPEVDLDALLNEVDTDYLLKLCTYLPVYSSPDQISEEDLYEVYYDAMQYCMQYHADLGEEYICDERQIIPDDQFITIESNGTGSFSKTSFDKFYDWTGITRKPEDLSGDVYTYEDSVYYLMPTDAWVNEVTCKIVGKGYDKEKEEILINVEKTKDNPMDPSDEAVVTEETVVVVPSNNILGYQIERIDNGYAKIENVVSEVN</sequence>
<name>A0A6N3B276_9FIRM</name>
<reference evidence="9" key="1">
    <citation type="submission" date="2019-11" db="EMBL/GenBank/DDBJ databases">
        <authorList>
            <person name="Feng L."/>
        </authorList>
    </citation>
    <scope>NUCLEOTIDE SEQUENCE</scope>
    <source>
        <strain evidence="9">RtorquesLFYP15</strain>
    </source>
</reference>
<accession>A0A6N3B276</accession>
<dbReference type="PANTHER" id="PTHR43133:SF51">
    <property type="entry name" value="RNA POLYMERASE SIGMA FACTOR"/>
    <property type="match status" value="1"/>
</dbReference>
<organism evidence="9">
    <name type="scientific">[Ruminococcus] torques</name>
    <dbReference type="NCBI Taxonomy" id="33039"/>
    <lineage>
        <taxon>Bacteria</taxon>
        <taxon>Bacillati</taxon>
        <taxon>Bacillota</taxon>
        <taxon>Clostridia</taxon>
        <taxon>Lachnospirales</taxon>
        <taxon>Lachnospiraceae</taxon>
        <taxon>Mediterraneibacter</taxon>
    </lineage>
</organism>
<dbReference type="AlphaFoldDB" id="A0A6N3B276"/>
<comment type="similarity">
    <text evidence="1">Belongs to the sigma-70 factor family. ECF subfamily.</text>
</comment>
<dbReference type="PANTHER" id="PTHR43133">
    <property type="entry name" value="RNA POLYMERASE ECF-TYPE SIGMA FACTO"/>
    <property type="match status" value="1"/>
</dbReference>
<feature type="domain" description="Zinc-ribbon" evidence="8">
    <location>
        <begin position="4"/>
        <end position="26"/>
    </location>
</feature>
<dbReference type="SUPFAM" id="SSF88946">
    <property type="entry name" value="Sigma2 domain of RNA polymerase sigma factors"/>
    <property type="match status" value="1"/>
</dbReference>
<dbReference type="InterPro" id="IPR036388">
    <property type="entry name" value="WH-like_DNA-bd_sf"/>
</dbReference>
<dbReference type="GO" id="GO:0006352">
    <property type="term" value="P:DNA-templated transcription initiation"/>
    <property type="evidence" value="ECO:0007669"/>
    <property type="project" value="InterPro"/>
</dbReference>
<dbReference type="Pfam" id="PF08281">
    <property type="entry name" value="Sigma70_r4_2"/>
    <property type="match status" value="1"/>
</dbReference>
<keyword evidence="2" id="KW-0805">Transcription regulation</keyword>
<dbReference type="GO" id="GO:0016987">
    <property type="term" value="F:sigma factor activity"/>
    <property type="evidence" value="ECO:0007669"/>
    <property type="project" value="UniProtKB-KW"/>
</dbReference>
<feature type="domain" description="RNA polymerase sigma factor 70 region 4 type 2" evidence="7">
    <location>
        <begin position="163"/>
        <end position="210"/>
    </location>
</feature>
<dbReference type="InterPro" id="IPR026870">
    <property type="entry name" value="Zinc_ribbon_dom"/>
</dbReference>
<evidence type="ECO:0000259" key="7">
    <source>
        <dbReference type="Pfam" id="PF08281"/>
    </source>
</evidence>
<evidence type="ECO:0000259" key="6">
    <source>
        <dbReference type="Pfam" id="PF04542"/>
    </source>
</evidence>
<feature type="compositionally biased region" description="Basic and acidic residues" evidence="5">
    <location>
        <begin position="352"/>
        <end position="367"/>
    </location>
</feature>
<dbReference type="Pfam" id="PF13240">
    <property type="entry name" value="Zn_Ribbon_1"/>
    <property type="match status" value="1"/>
</dbReference>
<dbReference type="InterPro" id="IPR013249">
    <property type="entry name" value="RNA_pol_sigma70_r4_t2"/>
</dbReference>
<dbReference type="InterPro" id="IPR013325">
    <property type="entry name" value="RNA_pol_sigma_r2"/>
</dbReference>